<feature type="non-terminal residue" evidence="2">
    <location>
        <position position="87"/>
    </location>
</feature>
<dbReference type="AlphaFoldDB" id="A0A0F9GXZ0"/>
<protein>
    <submittedName>
        <fullName evidence="2">Uncharacterized protein</fullName>
    </submittedName>
</protein>
<sequence length="87" mass="10315">MIDNEQRGFVKLYALNIQDKEKQQTQKGDNMPGNIITINNADEWYVGDSKMYELLEWLNKKGFKEEKQKGVRHRKQLKDTKSARCPR</sequence>
<organism evidence="2">
    <name type="scientific">marine sediment metagenome</name>
    <dbReference type="NCBI Taxonomy" id="412755"/>
    <lineage>
        <taxon>unclassified sequences</taxon>
        <taxon>metagenomes</taxon>
        <taxon>ecological metagenomes</taxon>
    </lineage>
</organism>
<feature type="region of interest" description="Disordered" evidence="1">
    <location>
        <begin position="68"/>
        <end position="87"/>
    </location>
</feature>
<proteinExistence type="predicted"/>
<dbReference type="EMBL" id="LAZR01016633">
    <property type="protein sequence ID" value="KKM03664.1"/>
    <property type="molecule type" value="Genomic_DNA"/>
</dbReference>
<evidence type="ECO:0000256" key="1">
    <source>
        <dbReference type="SAM" id="MobiDB-lite"/>
    </source>
</evidence>
<accession>A0A0F9GXZ0</accession>
<evidence type="ECO:0000313" key="2">
    <source>
        <dbReference type="EMBL" id="KKM03664.1"/>
    </source>
</evidence>
<comment type="caution">
    <text evidence="2">The sequence shown here is derived from an EMBL/GenBank/DDBJ whole genome shotgun (WGS) entry which is preliminary data.</text>
</comment>
<gene>
    <name evidence="2" type="ORF">LCGC14_1772200</name>
</gene>
<name>A0A0F9GXZ0_9ZZZZ</name>
<reference evidence="2" key="1">
    <citation type="journal article" date="2015" name="Nature">
        <title>Complex archaea that bridge the gap between prokaryotes and eukaryotes.</title>
        <authorList>
            <person name="Spang A."/>
            <person name="Saw J.H."/>
            <person name="Jorgensen S.L."/>
            <person name="Zaremba-Niedzwiedzka K."/>
            <person name="Martijn J."/>
            <person name="Lind A.E."/>
            <person name="van Eijk R."/>
            <person name="Schleper C."/>
            <person name="Guy L."/>
            <person name="Ettema T.J."/>
        </authorList>
    </citation>
    <scope>NUCLEOTIDE SEQUENCE</scope>
</reference>
<feature type="compositionally biased region" description="Basic and acidic residues" evidence="1">
    <location>
        <begin position="77"/>
        <end position="87"/>
    </location>
</feature>